<dbReference type="InterPro" id="IPR053139">
    <property type="entry name" value="Surface_bspA-like"/>
</dbReference>
<evidence type="ECO:0000313" key="4">
    <source>
        <dbReference type="EMBL" id="KAK8858192.1"/>
    </source>
</evidence>
<dbReference type="PROSITE" id="PS50102">
    <property type="entry name" value="RRM"/>
    <property type="match status" value="1"/>
</dbReference>
<comment type="caution">
    <text evidence="3">The sequence shown here is derived from an EMBL/GenBank/DDBJ whole genome shotgun (WGS) entry which is preliminary data.</text>
</comment>
<gene>
    <name evidence="3" type="ORF">M9Y10_010251</name>
    <name evidence="4" type="ORF">M9Y10_013293</name>
</gene>
<dbReference type="PANTHER" id="PTHR45661">
    <property type="entry name" value="SURFACE ANTIGEN"/>
    <property type="match status" value="1"/>
</dbReference>
<dbReference type="PANTHER" id="PTHR45661:SF3">
    <property type="entry name" value="IG-LIKE DOMAIN-CONTAINING PROTEIN"/>
    <property type="match status" value="1"/>
</dbReference>
<dbReference type="SUPFAM" id="SSF54928">
    <property type="entry name" value="RNA-binding domain, RBD"/>
    <property type="match status" value="1"/>
</dbReference>
<dbReference type="SUPFAM" id="SSF52058">
    <property type="entry name" value="L domain-like"/>
    <property type="match status" value="1"/>
</dbReference>
<evidence type="ECO:0000256" key="1">
    <source>
        <dbReference type="PROSITE-ProRule" id="PRU00176"/>
    </source>
</evidence>
<evidence type="ECO:0000259" key="2">
    <source>
        <dbReference type="PROSITE" id="PS50102"/>
    </source>
</evidence>
<dbReference type="CDD" id="cd00590">
    <property type="entry name" value="RRM_SF"/>
    <property type="match status" value="1"/>
</dbReference>
<dbReference type="Pfam" id="PF00076">
    <property type="entry name" value="RRM_1"/>
    <property type="match status" value="1"/>
</dbReference>
<protein>
    <recommendedName>
        <fullName evidence="2">RRM domain-containing protein</fullName>
    </recommendedName>
</protein>
<feature type="domain" description="RRM" evidence="2">
    <location>
        <begin position="173"/>
        <end position="262"/>
    </location>
</feature>
<dbReference type="Gene3D" id="3.30.70.330">
    <property type="match status" value="1"/>
</dbReference>
<dbReference type="InterPro" id="IPR000504">
    <property type="entry name" value="RRM_dom"/>
</dbReference>
<reference evidence="3 5" key="1">
    <citation type="submission" date="2024-04" db="EMBL/GenBank/DDBJ databases">
        <title>Tritrichomonas musculus Genome.</title>
        <authorList>
            <person name="Alves-Ferreira E."/>
            <person name="Grigg M."/>
            <person name="Lorenzi H."/>
            <person name="Galac M."/>
        </authorList>
    </citation>
    <scope>NUCLEOTIDE SEQUENCE [LARGE SCALE GENOMIC DNA]</scope>
    <source>
        <strain evidence="3 5">EAF2021</strain>
    </source>
</reference>
<keyword evidence="5" id="KW-1185">Reference proteome</keyword>
<dbReference type="InterPro" id="IPR032675">
    <property type="entry name" value="LRR_dom_sf"/>
</dbReference>
<accession>A0ABR2GP67</accession>
<name>A0ABR2GP67_9EUKA</name>
<organism evidence="3 5">
    <name type="scientific">Tritrichomonas musculus</name>
    <dbReference type="NCBI Taxonomy" id="1915356"/>
    <lineage>
        <taxon>Eukaryota</taxon>
        <taxon>Metamonada</taxon>
        <taxon>Parabasalia</taxon>
        <taxon>Tritrichomonadida</taxon>
        <taxon>Tritrichomonadidae</taxon>
        <taxon>Tritrichomonas</taxon>
    </lineage>
</organism>
<proteinExistence type="predicted"/>
<evidence type="ECO:0000313" key="5">
    <source>
        <dbReference type="Proteomes" id="UP001470230"/>
    </source>
</evidence>
<dbReference type="Gene3D" id="3.80.10.10">
    <property type="entry name" value="Ribonuclease Inhibitor"/>
    <property type="match status" value="2"/>
</dbReference>
<dbReference type="InterPro" id="IPR012677">
    <property type="entry name" value="Nucleotide-bd_a/b_plait_sf"/>
</dbReference>
<dbReference type="InterPro" id="IPR026906">
    <property type="entry name" value="LRR_5"/>
</dbReference>
<dbReference type="EMBL" id="JAPFFF010000019">
    <property type="protein sequence ID" value="KAK8858192.1"/>
    <property type="molecule type" value="Genomic_DNA"/>
</dbReference>
<evidence type="ECO:0000313" key="3">
    <source>
        <dbReference type="EMBL" id="KAK8835398.1"/>
    </source>
</evidence>
<keyword evidence="1" id="KW-0694">RNA-binding</keyword>
<dbReference type="InterPro" id="IPR035979">
    <property type="entry name" value="RBD_domain_sf"/>
</dbReference>
<dbReference type="Pfam" id="PF13306">
    <property type="entry name" value="LRR_5"/>
    <property type="match status" value="1"/>
</dbReference>
<dbReference type="EMBL" id="JAPFFF010000145">
    <property type="protein sequence ID" value="KAK8835398.1"/>
    <property type="molecule type" value="Genomic_DNA"/>
</dbReference>
<dbReference type="Proteomes" id="UP001470230">
    <property type="component" value="Unassembled WGS sequence"/>
</dbReference>
<sequence length="322" mass="36057">MKQPMIMNFSDIISNSLNFSMIPIEIESIICTPKRAKGFILYQLCFTLTTVTIPSSVTTIGEYAFYKRSSLASITIPSSVTTIGDGAFYRCSSLTQIAIPSSVKMIGKDAFSGSSSLAQIAIPSSVTMTGKDVFSGISSLARKTVINNDEDIYFEQLALMEELNNIVNFEDDSTVYIADLPINQFTYPPLCLIDEDFIRTLFQDFDFYHDSVVIKTKIGRNGSPYSFAYIKFASREEALRAADELNYIRLDYVPIRLIIIDEEGKNNIFNSNKNCVIFQYSDRSIEAYQVHKAFSHFGRVISVKMPLEIVGKGSEKQCSSRG</sequence>